<dbReference type="PANTHER" id="PTHR30622:SF4">
    <property type="entry name" value="UNDECAPRENYL-DIPHOSPHATASE"/>
    <property type="match status" value="1"/>
</dbReference>
<dbReference type="GO" id="GO:0050380">
    <property type="term" value="F:undecaprenyl-diphosphatase activity"/>
    <property type="evidence" value="ECO:0007669"/>
    <property type="project" value="UniProtKB-UniRule"/>
</dbReference>
<dbReference type="GO" id="GO:0008360">
    <property type="term" value="P:regulation of cell shape"/>
    <property type="evidence" value="ECO:0007669"/>
    <property type="project" value="UniProtKB-KW"/>
</dbReference>
<dbReference type="EMBL" id="CP011494">
    <property type="protein sequence ID" value="AKO53922.1"/>
    <property type="molecule type" value="Genomic_DNA"/>
</dbReference>
<organism evidence="15 16">
    <name type="scientific">Marinobacter psychrophilus</name>
    <dbReference type="NCBI Taxonomy" id="330734"/>
    <lineage>
        <taxon>Bacteria</taxon>
        <taxon>Pseudomonadati</taxon>
        <taxon>Pseudomonadota</taxon>
        <taxon>Gammaproteobacteria</taxon>
        <taxon>Pseudomonadales</taxon>
        <taxon>Marinobacteraceae</taxon>
        <taxon>Marinobacter</taxon>
    </lineage>
</organism>
<feature type="transmembrane region" description="Helical" evidence="14">
    <location>
        <begin position="146"/>
        <end position="163"/>
    </location>
</feature>
<keyword evidence="14" id="KW-0133">Cell shape</keyword>
<feature type="transmembrane region" description="Helical" evidence="14">
    <location>
        <begin position="217"/>
        <end position="238"/>
    </location>
</feature>
<dbReference type="HAMAP" id="MF_01006">
    <property type="entry name" value="Undec_diphosphatase"/>
    <property type="match status" value="1"/>
</dbReference>
<evidence type="ECO:0000256" key="6">
    <source>
        <dbReference type="ARBA" id="ARBA00022692"/>
    </source>
</evidence>
<evidence type="ECO:0000256" key="10">
    <source>
        <dbReference type="ARBA" id="ARBA00023251"/>
    </source>
</evidence>
<name>A0A0H4IG72_9GAMM</name>
<evidence type="ECO:0000256" key="3">
    <source>
        <dbReference type="ARBA" id="ARBA00012374"/>
    </source>
</evidence>
<dbReference type="RefSeq" id="WP_048388136.1">
    <property type="nucleotide sequence ID" value="NZ_CP011494.1"/>
</dbReference>
<dbReference type="STRING" id="330734.ABA45_17000"/>
<keyword evidence="14" id="KW-0961">Cell wall biogenesis/degradation</keyword>
<dbReference type="KEGG" id="mpq:ABA45_17000"/>
<dbReference type="PANTHER" id="PTHR30622">
    <property type="entry name" value="UNDECAPRENYL-DIPHOSPHATASE"/>
    <property type="match status" value="1"/>
</dbReference>
<evidence type="ECO:0000313" key="16">
    <source>
        <dbReference type="Proteomes" id="UP000036406"/>
    </source>
</evidence>
<evidence type="ECO:0000256" key="14">
    <source>
        <dbReference type="HAMAP-Rule" id="MF_01006"/>
    </source>
</evidence>
<dbReference type="InterPro" id="IPR003824">
    <property type="entry name" value="UppP"/>
</dbReference>
<comment type="similarity">
    <text evidence="2 14">Belongs to the UppP family.</text>
</comment>
<keyword evidence="16" id="KW-1185">Reference proteome</keyword>
<dbReference type="GO" id="GO:0009252">
    <property type="term" value="P:peptidoglycan biosynthetic process"/>
    <property type="evidence" value="ECO:0007669"/>
    <property type="project" value="UniProtKB-KW"/>
</dbReference>
<comment type="subcellular location">
    <subcellularLocation>
        <location evidence="1 14">Cell membrane</location>
        <topology evidence="1 14">Multi-pass membrane protein</topology>
    </subcellularLocation>
</comment>
<evidence type="ECO:0000256" key="5">
    <source>
        <dbReference type="ARBA" id="ARBA00022475"/>
    </source>
</evidence>
<evidence type="ECO:0000256" key="11">
    <source>
        <dbReference type="ARBA" id="ARBA00032707"/>
    </source>
</evidence>
<feature type="transmembrane region" description="Helical" evidence="14">
    <location>
        <begin position="40"/>
        <end position="59"/>
    </location>
</feature>
<evidence type="ECO:0000256" key="13">
    <source>
        <dbReference type="ARBA" id="ARBA00047594"/>
    </source>
</evidence>
<comment type="catalytic activity">
    <reaction evidence="13 14">
        <text>di-trans,octa-cis-undecaprenyl diphosphate + H2O = di-trans,octa-cis-undecaprenyl phosphate + phosphate + H(+)</text>
        <dbReference type="Rhea" id="RHEA:28094"/>
        <dbReference type="ChEBI" id="CHEBI:15377"/>
        <dbReference type="ChEBI" id="CHEBI:15378"/>
        <dbReference type="ChEBI" id="CHEBI:43474"/>
        <dbReference type="ChEBI" id="CHEBI:58405"/>
        <dbReference type="ChEBI" id="CHEBI:60392"/>
        <dbReference type="EC" id="3.6.1.27"/>
    </reaction>
</comment>
<evidence type="ECO:0000256" key="9">
    <source>
        <dbReference type="ARBA" id="ARBA00023136"/>
    </source>
</evidence>
<protein>
    <recommendedName>
        <fullName evidence="4 14">Undecaprenyl-diphosphatase</fullName>
        <ecNumber evidence="3 14">3.6.1.27</ecNumber>
    </recommendedName>
    <alternativeName>
        <fullName evidence="12 14">Bacitracin resistance protein</fullName>
    </alternativeName>
    <alternativeName>
        <fullName evidence="11 14">Undecaprenyl pyrophosphate phosphatase</fullName>
    </alternativeName>
</protein>
<keyword evidence="10 14" id="KW-0046">Antibiotic resistance</keyword>
<keyword evidence="9 14" id="KW-0472">Membrane</keyword>
<keyword evidence="5 14" id="KW-1003">Cell membrane</keyword>
<dbReference type="GO" id="GO:0005886">
    <property type="term" value="C:plasma membrane"/>
    <property type="evidence" value="ECO:0007669"/>
    <property type="project" value="UniProtKB-SubCell"/>
</dbReference>
<feature type="transmembrane region" description="Helical" evidence="14">
    <location>
        <begin position="244"/>
        <end position="264"/>
    </location>
</feature>
<evidence type="ECO:0000256" key="4">
    <source>
        <dbReference type="ARBA" id="ARBA00021581"/>
    </source>
</evidence>
<dbReference type="NCBIfam" id="NF001393">
    <property type="entry name" value="PRK00281.2-4"/>
    <property type="match status" value="1"/>
</dbReference>
<comment type="function">
    <text evidence="14">Catalyzes the dephosphorylation of undecaprenyl diphosphate (UPP). Confers resistance to bacitracin.</text>
</comment>
<evidence type="ECO:0000313" key="15">
    <source>
        <dbReference type="EMBL" id="AKO53922.1"/>
    </source>
</evidence>
<evidence type="ECO:0000256" key="8">
    <source>
        <dbReference type="ARBA" id="ARBA00022989"/>
    </source>
</evidence>
<evidence type="ECO:0000256" key="7">
    <source>
        <dbReference type="ARBA" id="ARBA00022801"/>
    </source>
</evidence>
<dbReference type="Pfam" id="PF02673">
    <property type="entry name" value="BacA"/>
    <property type="match status" value="1"/>
</dbReference>
<dbReference type="AlphaFoldDB" id="A0A0H4IG72"/>
<evidence type="ECO:0000256" key="12">
    <source>
        <dbReference type="ARBA" id="ARBA00032932"/>
    </source>
</evidence>
<keyword evidence="7 14" id="KW-0378">Hydrolase</keyword>
<keyword evidence="6 14" id="KW-0812">Transmembrane</keyword>
<keyword evidence="8 14" id="KW-1133">Transmembrane helix</keyword>
<dbReference type="EC" id="3.6.1.27" evidence="3 14"/>
<feature type="transmembrane region" description="Helical" evidence="14">
    <location>
        <begin position="183"/>
        <end position="205"/>
    </location>
</feature>
<dbReference type="GO" id="GO:0071555">
    <property type="term" value="P:cell wall organization"/>
    <property type="evidence" value="ECO:0007669"/>
    <property type="project" value="UniProtKB-KW"/>
</dbReference>
<evidence type="ECO:0000256" key="1">
    <source>
        <dbReference type="ARBA" id="ARBA00004651"/>
    </source>
</evidence>
<dbReference type="GO" id="GO:0046677">
    <property type="term" value="P:response to antibiotic"/>
    <property type="evidence" value="ECO:0007669"/>
    <property type="project" value="UniProtKB-UniRule"/>
</dbReference>
<dbReference type="NCBIfam" id="TIGR00753">
    <property type="entry name" value="undec_PP_bacA"/>
    <property type="match status" value="1"/>
</dbReference>
<feature type="transmembrane region" description="Helical" evidence="14">
    <location>
        <begin position="79"/>
        <end position="103"/>
    </location>
</feature>
<sequence length="265" mass="28538">MDFFQAVFLGLLQGLTEFLPISSSAHLILTPALLGWQDQGVGFDLAVHVGTLLAVVLYFRRDVFGIARDGLVSMTQRRVVGQGAMAFYLVIGTIPAGLAGLALLDMIDNELRSPVIIFTTTLVFGLLLGVADWIPKRDRSLDSIRWKDALIVGLAQAISLVPGTSRSGITITAGLFLGLSREAASRFSFLLAIPITALAAGVKILEVAVADIAVDWTGFLIGGVTSFVMAITAIHFFLKWLNKVGMWPYVVYRVILAGVIFAVLM</sequence>
<accession>A0A0H4IG72</accession>
<gene>
    <name evidence="14" type="primary">uppP</name>
    <name evidence="15" type="ORF">ABA45_17000</name>
</gene>
<keyword evidence="14" id="KW-0573">Peptidoglycan synthesis</keyword>
<comment type="miscellaneous">
    <text evidence="14">Bacitracin is thought to be involved in the inhibition of peptidoglycan synthesis by sequestering undecaprenyl diphosphate, thereby reducing the pool of lipid carrier available.</text>
</comment>
<proteinExistence type="inferred from homology"/>
<feature type="transmembrane region" description="Helical" evidence="14">
    <location>
        <begin position="115"/>
        <end position="134"/>
    </location>
</feature>
<dbReference type="PATRIC" id="fig|330734.3.peg.3571"/>
<dbReference type="Proteomes" id="UP000036406">
    <property type="component" value="Chromosome"/>
</dbReference>
<reference evidence="15 16" key="1">
    <citation type="submission" date="2015-05" db="EMBL/GenBank/DDBJ databases">
        <title>Complete genome of Marinobacter psychrophilus strain 20041T isolated from sea-ice of the Canadian Basin.</title>
        <authorList>
            <person name="Song L."/>
            <person name="Ren L."/>
            <person name="Yu Y."/>
            <person name="Wang X."/>
        </authorList>
    </citation>
    <scope>NUCLEOTIDE SEQUENCE [LARGE SCALE GENOMIC DNA]</scope>
    <source>
        <strain evidence="15 16">20041</strain>
    </source>
</reference>
<evidence type="ECO:0000256" key="2">
    <source>
        <dbReference type="ARBA" id="ARBA00010621"/>
    </source>
</evidence>